<dbReference type="Gene3D" id="1.25.40.20">
    <property type="entry name" value="Ankyrin repeat-containing domain"/>
    <property type="match status" value="4"/>
</dbReference>
<reference evidence="6 7" key="1">
    <citation type="journal article" date="2016" name="Genome Announc.">
        <title>Draft Whole-Genome Sequence of Trichoderma gamsii T6085, a Promising Biocontrol Agent of Fusarium Head Blight on Wheat.</title>
        <authorList>
            <person name="Baroncelli R."/>
            <person name="Zapparata A."/>
            <person name="Piaggeschi G."/>
            <person name="Sarrocco S."/>
            <person name="Vannacci G."/>
        </authorList>
    </citation>
    <scope>NUCLEOTIDE SEQUENCE [LARGE SCALE GENOMIC DNA]</scope>
    <source>
        <strain evidence="6 7">T6085</strain>
    </source>
</reference>
<dbReference type="SUPFAM" id="SSF48403">
    <property type="entry name" value="Ankyrin repeat"/>
    <property type="match status" value="2"/>
</dbReference>
<keyword evidence="7" id="KW-1185">Reference proteome</keyword>
<dbReference type="InterPro" id="IPR056884">
    <property type="entry name" value="NPHP3-like_N"/>
</dbReference>
<feature type="repeat" description="ANK" evidence="2">
    <location>
        <begin position="1559"/>
        <end position="1594"/>
    </location>
</feature>
<feature type="repeat" description="ANK" evidence="2">
    <location>
        <begin position="1629"/>
        <end position="1661"/>
    </location>
</feature>
<feature type="repeat" description="ANK" evidence="2">
    <location>
        <begin position="1526"/>
        <end position="1558"/>
    </location>
</feature>
<dbReference type="Pfam" id="PF24883">
    <property type="entry name" value="NPHP3_N"/>
    <property type="match status" value="1"/>
</dbReference>
<feature type="region of interest" description="Disordered" evidence="3">
    <location>
        <begin position="586"/>
        <end position="617"/>
    </location>
</feature>
<dbReference type="RefSeq" id="XP_024405066.1">
    <property type="nucleotide sequence ID" value="XM_024550171.1"/>
</dbReference>
<comment type="caution">
    <text evidence="6">The sequence shown here is derived from an EMBL/GenBank/DDBJ whole genome shotgun (WGS) entry which is preliminary data.</text>
</comment>
<organism evidence="6 7">
    <name type="scientific">Trichoderma gamsii</name>
    <dbReference type="NCBI Taxonomy" id="398673"/>
    <lineage>
        <taxon>Eukaryota</taxon>
        <taxon>Fungi</taxon>
        <taxon>Dikarya</taxon>
        <taxon>Ascomycota</taxon>
        <taxon>Pezizomycotina</taxon>
        <taxon>Sordariomycetes</taxon>
        <taxon>Hypocreomycetidae</taxon>
        <taxon>Hypocreales</taxon>
        <taxon>Hypocreaceae</taxon>
        <taxon>Trichoderma</taxon>
    </lineage>
</organism>
<dbReference type="Proteomes" id="UP000054821">
    <property type="component" value="Unassembled WGS sequence"/>
</dbReference>
<dbReference type="PROSITE" id="PS50088">
    <property type="entry name" value="ANK_REPEAT"/>
    <property type="match status" value="7"/>
</dbReference>
<dbReference type="STRING" id="398673.A0A2P4ZG46"/>
<feature type="compositionally biased region" description="Polar residues" evidence="3">
    <location>
        <begin position="602"/>
        <end position="613"/>
    </location>
</feature>
<dbReference type="GeneID" id="29985432"/>
<evidence type="ECO:0000313" key="7">
    <source>
        <dbReference type="Proteomes" id="UP000054821"/>
    </source>
</evidence>
<evidence type="ECO:0000259" key="4">
    <source>
        <dbReference type="Pfam" id="PF06985"/>
    </source>
</evidence>
<accession>A0A2P4ZG46</accession>
<evidence type="ECO:0000259" key="5">
    <source>
        <dbReference type="Pfam" id="PF24883"/>
    </source>
</evidence>
<dbReference type="EMBL" id="JPDN02000030">
    <property type="protein sequence ID" value="PON23261.1"/>
    <property type="molecule type" value="Genomic_DNA"/>
</dbReference>
<keyword evidence="2" id="KW-0040">ANK repeat</keyword>
<dbReference type="Pfam" id="PF12796">
    <property type="entry name" value="Ank_2"/>
    <property type="match status" value="4"/>
</dbReference>
<feature type="domain" description="Heterokaryon incompatibility" evidence="4">
    <location>
        <begin position="22"/>
        <end position="109"/>
    </location>
</feature>
<gene>
    <name evidence="6" type="ORF">TGAM01_v207788</name>
</gene>
<dbReference type="Gene3D" id="3.40.50.300">
    <property type="entry name" value="P-loop containing nucleotide triphosphate hydrolases"/>
    <property type="match status" value="1"/>
</dbReference>
<dbReference type="SUPFAM" id="SSF52540">
    <property type="entry name" value="P-loop containing nucleoside triphosphate hydrolases"/>
    <property type="match status" value="1"/>
</dbReference>
<protein>
    <submittedName>
        <fullName evidence="6">Uncharacterized protein</fullName>
    </submittedName>
</protein>
<evidence type="ECO:0000256" key="3">
    <source>
        <dbReference type="SAM" id="MobiDB-lite"/>
    </source>
</evidence>
<feature type="domain" description="Nephrocystin 3-like N-terminal" evidence="5">
    <location>
        <begin position="755"/>
        <end position="920"/>
    </location>
</feature>
<feature type="repeat" description="ANK" evidence="2">
    <location>
        <begin position="1459"/>
        <end position="1491"/>
    </location>
</feature>
<dbReference type="Pfam" id="PF06985">
    <property type="entry name" value="HET"/>
    <property type="match status" value="1"/>
</dbReference>
<evidence type="ECO:0000313" key="6">
    <source>
        <dbReference type="EMBL" id="PON23261.1"/>
    </source>
</evidence>
<sequence length="1748" mass="195585">MRLINVKTSRLEEFPGSSVPPYAILSHTWGSDSEELNFRDIEDGNINKPGIGSLKFRGCSQLAAKDGLGYAWIDTCCIDKTNSVELGEAINSMFRWYQSAAICYAFLSDVPGDEYPHEEGSKFRKSRWFRRGWTLQEMLAPTYLRFYGIIALSDTSHGQVAFNGNEVLDWRFLGTKCDMGATISSITGIPLEYLLGVARLHGASVAQRMSWAAHRETKRKEDWAYCLLGLFNITMPMIYGEGCDQAFFRLQEHIMKITRDDSILAWSLTNEPSAHKACTAISGGAMARSPLDFANSGHIIRREQPSQYTRPVEISGGSVRVYLPLVTSYHTNVGLLCCGPENNAEQVVGIPLVKLPAGSADEFVRPEGYNSSLYLIAQPDNFPKQIQIRLGSQDSQDSASVDSSGIYFHYDEVAFSKIDLKIIEVAPQPCWEKERALIMSTTANDPVSNQILLRLRHNKQESKDFILLLRYEDQRLNALAECLVFVTSRNTSLEKLFKILPRMMEKLNGKVRAKNEFISLRIALERPNKQPFFVIRPKKILDETFATVDATMDLEETTLQQEYSQLLDGSEISIREDKETKDDINLHNSSLPNVKREGENVSAKNGTLEQRQGASAVEENGYAESRLLLASKQTVIGENSKETSSKFNAASYLPYSNTPGPNLHTDKMFVADGQGDQNVCFGYAILYRDRRDITLNLPGMSSMFRLAEAINGRQSDLNGPERYATINWLELQPDWSPVNSNYQHIQQLSQMTPETGNWVLDTSQFQTWRDPKTESSILLMHGYLGSGKSMLTSLIIETIKNEAKIGSDMACVYCYPQREEDAQSPTRIWVTLLSQLLQQSPRVISKKILSRFSASLQGSSTLHANEYWDLFSSQAETFKTVYLIFDDPNNYFGQNKNTIKEFWQTLEKLPDNVKLLLTSRERLLGTRLRISHYLRITPQETDLIKYLNGWLRQDANVSQLLKESEDRNLVIRKVTSQALESGIFLLARLHMEKLSKCRSLDSIKDVLMHLPIDIETALEDLFKQIAMNEQFDIDLAKHVLNWIVHAKVSLSVNQVLESFVIQYSNGKHYRETRPTTKSLITAGAGLIIVDQDEKAVRLVHESAKNQLQKKNILPKHADLAIAKTCLVCLLCATNDSGIDEQQSLLSYAANYWSSHLGTKYQNADKEAKELIKKLLTGDTKLLRAFKAMHSISNSGLGGMTGIHAVVQFDLRSYVKSLVESGVNINAQCVDGQTALHWAVRLRRVHLLKELLDNSADPNIQDKEKNTALHRALMLPERDCIRIVKRLLNGGARPDIPGAKGLTALSSTIKYGPTVIAEMLLKSLEDVNAAISPGYNSLGEIFLYGSKKAMLGSSDNSLEQLDHTASEHVKYLINVVLELGIDLNRPTTSGWLPLIHAVQTEQPSAVRLLLERVPHPANVNQKDPNLQQSPLQWAIDYNNEVDVARLLIKHGANVNEKRSDGRTLLISAVKSNNEDKVCLLLKGGAEPDIPDHHNWTALLHAIHNTINGCNKNIIWLLVSNKANVCVQNNKAFALAMEHHDHSLAWLLLEHGADPNAVDDKGMTHLHRASSNDDANSVKDVRFLLQSGADASRQDKPWYRTPLHIAVQKGLDKVVVHLASQTEHLEITDSDGHTALMLAVLYPSISIVRILLKNKASCITRDPNGMTAIQYAASLGFNDALEEMLHSTSSPNDINLKDNMGHSALYHALSNNKADNRTIRILMEGGADFYTEGNRGAMTSLMLAAHRGKG</sequence>
<dbReference type="PANTHER" id="PTHR10622">
    <property type="entry name" value="HET DOMAIN-CONTAINING PROTEIN"/>
    <property type="match status" value="1"/>
</dbReference>
<keyword evidence="1" id="KW-0677">Repeat</keyword>
<dbReference type="InterPro" id="IPR002110">
    <property type="entry name" value="Ankyrin_rpt"/>
</dbReference>
<dbReference type="InterPro" id="IPR036770">
    <property type="entry name" value="Ankyrin_rpt-contain_sf"/>
</dbReference>
<feature type="repeat" description="ANK" evidence="2">
    <location>
        <begin position="1698"/>
        <end position="1732"/>
    </location>
</feature>
<feature type="repeat" description="ANK" evidence="2">
    <location>
        <begin position="1425"/>
        <end position="1458"/>
    </location>
</feature>
<name>A0A2P4ZG46_9HYPO</name>
<dbReference type="InterPro" id="IPR027417">
    <property type="entry name" value="P-loop_NTPase"/>
</dbReference>
<dbReference type="PANTHER" id="PTHR10622:SF10">
    <property type="entry name" value="HET DOMAIN-CONTAINING PROTEIN"/>
    <property type="match status" value="1"/>
</dbReference>
<proteinExistence type="predicted"/>
<dbReference type="InterPro" id="IPR010730">
    <property type="entry name" value="HET"/>
</dbReference>
<evidence type="ECO:0000256" key="1">
    <source>
        <dbReference type="ARBA" id="ARBA00022737"/>
    </source>
</evidence>
<dbReference type="SMART" id="SM00248">
    <property type="entry name" value="ANK"/>
    <property type="match status" value="14"/>
</dbReference>
<feature type="repeat" description="ANK" evidence="2">
    <location>
        <begin position="1230"/>
        <end position="1262"/>
    </location>
</feature>
<evidence type="ECO:0000256" key="2">
    <source>
        <dbReference type="PROSITE-ProRule" id="PRU00023"/>
    </source>
</evidence>
<dbReference type="PROSITE" id="PS50297">
    <property type="entry name" value="ANK_REP_REGION"/>
    <property type="match status" value="2"/>
</dbReference>